<reference evidence="1 2" key="1">
    <citation type="journal article" date="2021" name="Hortic Res">
        <title>High-quality reference genome and annotation aids understanding of berry development for evergreen blueberry (Vaccinium darrowii).</title>
        <authorList>
            <person name="Yu J."/>
            <person name="Hulse-Kemp A.M."/>
            <person name="Babiker E."/>
            <person name="Staton M."/>
        </authorList>
    </citation>
    <scope>NUCLEOTIDE SEQUENCE [LARGE SCALE GENOMIC DNA]</scope>
    <source>
        <strain evidence="2">cv. NJ 8807/NJ 8810</strain>
        <tissue evidence="1">Young leaf</tissue>
    </source>
</reference>
<name>A0ACB7XRC1_9ERIC</name>
<evidence type="ECO:0000313" key="1">
    <source>
        <dbReference type="EMBL" id="KAH7843527.1"/>
    </source>
</evidence>
<keyword evidence="2" id="KW-1185">Reference proteome</keyword>
<organism evidence="1 2">
    <name type="scientific">Vaccinium darrowii</name>
    <dbReference type="NCBI Taxonomy" id="229202"/>
    <lineage>
        <taxon>Eukaryota</taxon>
        <taxon>Viridiplantae</taxon>
        <taxon>Streptophyta</taxon>
        <taxon>Embryophyta</taxon>
        <taxon>Tracheophyta</taxon>
        <taxon>Spermatophyta</taxon>
        <taxon>Magnoliopsida</taxon>
        <taxon>eudicotyledons</taxon>
        <taxon>Gunneridae</taxon>
        <taxon>Pentapetalae</taxon>
        <taxon>asterids</taxon>
        <taxon>Ericales</taxon>
        <taxon>Ericaceae</taxon>
        <taxon>Vaccinioideae</taxon>
        <taxon>Vaccinieae</taxon>
        <taxon>Vaccinium</taxon>
    </lineage>
</organism>
<dbReference type="EMBL" id="CM037151">
    <property type="protein sequence ID" value="KAH7843527.1"/>
    <property type="molecule type" value="Genomic_DNA"/>
</dbReference>
<evidence type="ECO:0000313" key="2">
    <source>
        <dbReference type="Proteomes" id="UP000828048"/>
    </source>
</evidence>
<accession>A0ACB7XRC1</accession>
<proteinExistence type="predicted"/>
<gene>
    <name evidence="1" type="ORF">Vadar_017714</name>
</gene>
<sequence>MFGNRQIAFAFFKFYSFGDGYSEETVQVCCVAAHLLAAERLRCSAQDLLSWVVGRIGFDRSWEVVEYMCSEHYKYETDFSVLDSLMRAFLNAEMAPLALEMVDRMREVGVKPSLSAVNILFKLLLRIGDYGSVWKLFRDMVDKGPFLSNYTFNAMILGFVRKGYLEIGEYLSYVMEEFQFKPDACTYNILINAYCIRGRTSDGLALLRFMIERGCNPSNITFNTLINALCKEGNVVEARKLFDGIQEMGLSPNTIMYNTLISGYVKARDIKQANMLFEEMRNSGVAPDGVTFNILVVGHYKYGREEDGNRLLRELSMSGLLPDSSLSDISVAGLCWAGRLDEAMGILEEMLEKGMNVSVIAFNSVIAAYSNAGLEERAFEAYKLMVNYGLSPSSSTCSSLLMALSIKGRLLEAKELMSAMIDKCFPVNKVAFTILLDGYFKTGDIPAAQGLWEEMERRGMSPDAVAFSAIIDGLSKAGLVEEAYGAFLKMSRKGFVPNNYAYNSLIGGFVNCGRLSEALKLEKEMRQRGLLPDVFTMNIIINGFCKQGRMKSAIDTFMDMHRMGLTPDIVTYNTLISGYCKAFDMVNLDNFVNKLHASGWDPDITTYNIRIHGFCSSRRMNRAVMMLDELVSSGVVPNTVTYNTMMTGVCNDILDRAMILTAKLLKMAFVPNIVTTNLLLSHLYKQGLPERTLMWGQKLSEICVDFDDITFKILDKAYHAIQEDAEYSRGTSGKSLFLDFLMYITYDYLCRCRIPSEKGPVELAAVGVAIAVFNQVSKIAIFPLVSVTMSFVGEEDAAESLIDSSCGIEITERRFDGNDEAEEFIPNVGKLRLWAAKLGSTSMAAFQICLQVWLAASLLANGLAVAGRAILASAFAKRDFDKAAATASQLNLALGLVLSILVAVILQLGSGLLTDDTYVLQILSLGILFVAGTQPINALAFVFDGVNFGASDFVFSACSMARFGPFGLVFERSVLVYTITIQWFRRVMGWFIHFYDFACSRRLLEDRDWNRTLEFSQEMMMSPHN</sequence>
<dbReference type="Proteomes" id="UP000828048">
    <property type="component" value="Chromosome 1"/>
</dbReference>
<comment type="caution">
    <text evidence="1">The sequence shown here is derived from an EMBL/GenBank/DDBJ whole genome shotgun (WGS) entry which is preliminary data.</text>
</comment>
<protein>
    <submittedName>
        <fullName evidence="1">Uncharacterized protein</fullName>
    </submittedName>
</protein>